<dbReference type="Gene3D" id="1.10.10.60">
    <property type="entry name" value="Homeodomain-like"/>
    <property type="match status" value="1"/>
</dbReference>
<dbReference type="PANTHER" id="PTHR43280:SF32">
    <property type="entry name" value="TRANSCRIPTIONAL REGULATORY PROTEIN"/>
    <property type="match status" value="1"/>
</dbReference>
<dbReference type="SUPFAM" id="SSF51215">
    <property type="entry name" value="Regulatory protein AraC"/>
    <property type="match status" value="1"/>
</dbReference>
<keyword evidence="6" id="KW-1185">Reference proteome</keyword>
<dbReference type="GO" id="GO:0043565">
    <property type="term" value="F:sequence-specific DNA binding"/>
    <property type="evidence" value="ECO:0007669"/>
    <property type="project" value="InterPro"/>
</dbReference>
<evidence type="ECO:0000256" key="3">
    <source>
        <dbReference type="ARBA" id="ARBA00023163"/>
    </source>
</evidence>
<dbReference type="Pfam" id="PF02311">
    <property type="entry name" value="AraC_binding"/>
    <property type="match status" value="1"/>
</dbReference>
<comment type="caution">
    <text evidence="5">The sequence shown here is derived from an EMBL/GenBank/DDBJ whole genome shotgun (WGS) entry which is preliminary data.</text>
</comment>
<dbReference type="PANTHER" id="PTHR43280">
    <property type="entry name" value="ARAC-FAMILY TRANSCRIPTIONAL REGULATOR"/>
    <property type="match status" value="1"/>
</dbReference>
<dbReference type="RefSeq" id="WP_245986203.1">
    <property type="nucleotide sequence ID" value="NZ_QREG01000004.1"/>
</dbReference>
<evidence type="ECO:0000313" key="6">
    <source>
        <dbReference type="Proteomes" id="UP000256779"/>
    </source>
</evidence>
<keyword evidence="1" id="KW-0805">Transcription regulation</keyword>
<accession>A0A3D9L5J5</accession>
<proteinExistence type="predicted"/>
<dbReference type="InterPro" id="IPR014710">
    <property type="entry name" value="RmlC-like_jellyroll"/>
</dbReference>
<dbReference type="Proteomes" id="UP000256779">
    <property type="component" value="Unassembled WGS sequence"/>
</dbReference>
<evidence type="ECO:0000256" key="1">
    <source>
        <dbReference type="ARBA" id="ARBA00023015"/>
    </source>
</evidence>
<name>A0A3D9L5J5_MARFU</name>
<dbReference type="Gene3D" id="2.60.120.10">
    <property type="entry name" value="Jelly Rolls"/>
    <property type="match status" value="1"/>
</dbReference>
<dbReference type="Pfam" id="PF12833">
    <property type="entry name" value="HTH_18"/>
    <property type="match status" value="1"/>
</dbReference>
<dbReference type="InterPro" id="IPR037923">
    <property type="entry name" value="HTH-like"/>
</dbReference>
<organism evidence="5 6">
    <name type="scientific">Marinoscillum furvescens DSM 4134</name>
    <dbReference type="NCBI Taxonomy" id="1122208"/>
    <lineage>
        <taxon>Bacteria</taxon>
        <taxon>Pseudomonadati</taxon>
        <taxon>Bacteroidota</taxon>
        <taxon>Cytophagia</taxon>
        <taxon>Cytophagales</taxon>
        <taxon>Reichenbachiellaceae</taxon>
        <taxon>Marinoscillum</taxon>
    </lineage>
</organism>
<protein>
    <submittedName>
        <fullName evidence="5">AraC family transcriptional regulator</fullName>
    </submittedName>
</protein>
<keyword evidence="2" id="KW-0238">DNA-binding</keyword>
<evidence type="ECO:0000313" key="5">
    <source>
        <dbReference type="EMBL" id="REE01179.1"/>
    </source>
</evidence>
<gene>
    <name evidence="5" type="ORF">C7460_104199</name>
</gene>
<reference evidence="5 6" key="1">
    <citation type="submission" date="2018-07" db="EMBL/GenBank/DDBJ databases">
        <title>Genomic Encyclopedia of Type Strains, Phase IV (KMG-IV): sequencing the most valuable type-strain genomes for metagenomic binning, comparative biology and taxonomic classification.</title>
        <authorList>
            <person name="Goeker M."/>
        </authorList>
    </citation>
    <scope>NUCLEOTIDE SEQUENCE [LARGE SCALE GENOMIC DNA]</scope>
    <source>
        <strain evidence="5 6">DSM 4134</strain>
    </source>
</reference>
<dbReference type="GO" id="GO:0003700">
    <property type="term" value="F:DNA-binding transcription factor activity"/>
    <property type="evidence" value="ECO:0007669"/>
    <property type="project" value="InterPro"/>
</dbReference>
<dbReference type="AlphaFoldDB" id="A0A3D9L5J5"/>
<dbReference type="SMART" id="SM00342">
    <property type="entry name" value="HTH_ARAC"/>
    <property type="match status" value="1"/>
</dbReference>
<dbReference type="InterPro" id="IPR003313">
    <property type="entry name" value="AraC-bd"/>
</dbReference>
<sequence>MKPVIKPTVPHKHGGYHELIFLSEGAGWHQIDETTYEVGPFHGYYLKPGQVHCWDFSRLPAGFVLLFDEKLIAPFPNLMVELFSLPTSFQLERNPEFFVLLDQLYGEFKAGASEALMAAYLNLIVLKARELVDADISRDHRYLPAFYRFKRLLDEHITDLRTVEEYAARLNMTAYKLNTITQAVASTNATDFIKDRLTLEAKNLLRHTDMSVAEVAYMLNYTDPSNFIKFFKTRTNLTPREYVSQLGD</sequence>
<dbReference type="EMBL" id="QREG01000004">
    <property type="protein sequence ID" value="REE01179.1"/>
    <property type="molecule type" value="Genomic_DNA"/>
</dbReference>
<dbReference type="SUPFAM" id="SSF46689">
    <property type="entry name" value="Homeodomain-like"/>
    <property type="match status" value="1"/>
</dbReference>
<dbReference type="InterPro" id="IPR018060">
    <property type="entry name" value="HTH_AraC"/>
</dbReference>
<dbReference type="InterPro" id="IPR009057">
    <property type="entry name" value="Homeodomain-like_sf"/>
</dbReference>
<evidence type="ECO:0000256" key="2">
    <source>
        <dbReference type="ARBA" id="ARBA00023125"/>
    </source>
</evidence>
<keyword evidence="3" id="KW-0804">Transcription</keyword>
<feature type="domain" description="HTH araC/xylS-type" evidence="4">
    <location>
        <begin position="147"/>
        <end position="245"/>
    </location>
</feature>
<dbReference type="PROSITE" id="PS01124">
    <property type="entry name" value="HTH_ARAC_FAMILY_2"/>
    <property type="match status" value="1"/>
</dbReference>
<evidence type="ECO:0000259" key="4">
    <source>
        <dbReference type="PROSITE" id="PS01124"/>
    </source>
</evidence>